<dbReference type="Proteomes" id="UP000550401">
    <property type="component" value="Unassembled WGS sequence"/>
</dbReference>
<proteinExistence type="predicted"/>
<accession>A0A839F1S1</accession>
<evidence type="ECO:0000313" key="2">
    <source>
        <dbReference type="EMBL" id="MBA8888933.1"/>
    </source>
</evidence>
<dbReference type="EMBL" id="JACGXL010000005">
    <property type="protein sequence ID" value="MBA8888933.1"/>
    <property type="molecule type" value="Genomic_DNA"/>
</dbReference>
<keyword evidence="1" id="KW-0732">Signal</keyword>
<comment type="caution">
    <text evidence="2">The sequence shown here is derived from an EMBL/GenBank/DDBJ whole genome shotgun (WGS) entry which is preliminary data.</text>
</comment>
<protein>
    <submittedName>
        <fullName evidence="2">Uncharacterized protein</fullName>
    </submittedName>
</protein>
<dbReference type="AlphaFoldDB" id="A0A839F1S1"/>
<name>A0A839F1S1_9GAMM</name>
<dbReference type="RefSeq" id="WP_182531978.1">
    <property type="nucleotide sequence ID" value="NZ_JACGXL010000005.1"/>
</dbReference>
<feature type="signal peptide" evidence="1">
    <location>
        <begin position="1"/>
        <end position="33"/>
    </location>
</feature>
<gene>
    <name evidence="2" type="ORF">FHW12_003169</name>
</gene>
<feature type="chain" id="PRO_5032484732" evidence="1">
    <location>
        <begin position="34"/>
        <end position="249"/>
    </location>
</feature>
<evidence type="ECO:0000313" key="3">
    <source>
        <dbReference type="Proteomes" id="UP000550401"/>
    </source>
</evidence>
<organism evidence="2 3">
    <name type="scientific">Dokdonella fugitiva</name>
    <dbReference type="NCBI Taxonomy" id="328517"/>
    <lineage>
        <taxon>Bacteria</taxon>
        <taxon>Pseudomonadati</taxon>
        <taxon>Pseudomonadota</taxon>
        <taxon>Gammaproteobacteria</taxon>
        <taxon>Lysobacterales</taxon>
        <taxon>Rhodanobacteraceae</taxon>
        <taxon>Dokdonella</taxon>
    </lineage>
</organism>
<evidence type="ECO:0000256" key="1">
    <source>
        <dbReference type="SAM" id="SignalP"/>
    </source>
</evidence>
<keyword evidence="3" id="KW-1185">Reference proteome</keyword>
<reference evidence="2 3" key="1">
    <citation type="submission" date="2020-07" db="EMBL/GenBank/DDBJ databases">
        <title>Genomic Encyclopedia of Type Strains, Phase IV (KMG-V): Genome sequencing to study the core and pangenomes of soil and plant-associated prokaryotes.</title>
        <authorList>
            <person name="Whitman W."/>
        </authorList>
    </citation>
    <scope>NUCLEOTIDE SEQUENCE [LARGE SCALE GENOMIC DNA]</scope>
    <source>
        <strain evidence="2 3">RH2WT43</strain>
    </source>
</reference>
<sequence length="249" mass="26275">MAAPIQGGYMRQSFIRPIAAIVGLLCAASQASAAICMPCPGCSDGQMLQAAVDKGQGARLVWNPTDGSIREYRVTCGIDSAGDASIATDNDHGKSGVELNAATTPCTGVEGAVPQVMQDVAAALLRFSNATGGTYKAVAEIHANRWSIRTQPNPSARDYLADANYRAQLHDRVEQEGLASIPGTVGEVMPYLMETDVVSRAFTDHVETVVTIMFDDGSKVDVRFEVGQPPAYVKGTARDAANSRLPDIG</sequence>